<organism evidence="2 3">
    <name type="scientific">Candidatus Uhrbacteria bacterium CG10_big_fil_rev_8_21_14_0_10_48_16</name>
    <dbReference type="NCBI Taxonomy" id="1975038"/>
    <lineage>
        <taxon>Bacteria</taxon>
        <taxon>Candidatus Uhriibacteriota</taxon>
    </lineage>
</organism>
<dbReference type="AlphaFoldDB" id="A0A2M8LHV9"/>
<dbReference type="EMBL" id="PFEU01000007">
    <property type="protein sequence ID" value="PJE77027.1"/>
    <property type="molecule type" value="Genomic_DNA"/>
</dbReference>
<sequence length="328" mass="37049">MKRFFNFFVGFIMILIFLMVGVYFFTQFSDEPSESVGAIEVVEEEIEVSEVAYYTPVKEEVDFNQNGPWRNSLEIATSEDGIDFSPQTLLVEKAGVPSMTQVQDGRLILVFQWFPDSEWFDFPALMISEDAGNTWTDPEPMKLVGYPEDWAVPFDPALVTLPDGRVCMYFTVNPKKFSGSTDTYISSAISDDGLTYVYEPGIRFEDTDEDLTRDSTVIYFDERFHIFSPAHSEDGVMNHGVSENGIDFTVEEDITEGESLIWLGNVTTSSTGMRFYGFTKGEIAWADSEDGFIWTQEQRVNLIGADPAVIQLEDGSYLAVVIKFAKKL</sequence>
<reference evidence="3" key="1">
    <citation type="submission" date="2017-09" db="EMBL/GenBank/DDBJ databases">
        <title>Depth-based differentiation of microbial function through sediment-hosted aquifers and enrichment of novel symbionts in the deep terrestrial subsurface.</title>
        <authorList>
            <person name="Probst A.J."/>
            <person name="Ladd B."/>
            <person name="Jarett J.K."/>
            <person name="Geller-Mcgrath D.E."/>
            <person name="Sieber C.M.K."/>
            <person name="Emerson J.B."/>
            <person name="Anantharaman K."/>
            <person name="Thomas B.C."/>
            <person name="Malmstrom R."/>
            <person name="Stieglmeier M."/>
            <person name="Klingl A."/>
            <person name="Woyke T."/>
            <person name="Ryan C.M."/>
            <person name="Banfield J.F."/>
        </authorList>
    </citation>
    <scope>NUCLEOTIDE SEQUENCE [LARGE SCALE GENOMIC DNA]</scope>
</reference>
<dbReference type="Proteomes" id="UP000231436">
    <property type="component" value="Unassembled WGS sequence"/>
</dbReference>
<dbReference type="SUPFAM" id="SSF75005">
    <property type="entry name" value="Arabinanase/levansucrase/invertase"/>
    <property type="match status" value="1"/>
</dbReference>
<evidence type="ECO:0000313" key="3">
    <source>
        <dbReference type="Proteomes" id="UP000231436"/>
    </source>
</evidence>
<gene>
    <name evidence="2" type="ORF">COV05_01240</name>
</gene>
<dbReference type="Gene3D" id="2.115.10.20">
    <property type="entry name" value="Glycosyl hydrolase domain, family 43"/>
    <property type="match status" value="1"/>
</dbReference>
<feature type="transmembrane region" description="Helical" evidence="1">
    <location>
        <begin position="7"/>
        <end position="25"/>
    </location>
</feature>
<keyword evidence="1" id="KW-0812">Transmembrane</keyword>
<proteinExistence type="predicted"/>
<evidence type="ECO:0008006" key="4">
    <source>
        <dbReference type="Google" id="ProtNLM"/>
    </source>
</evidence>
<dbReference type="InterPro" id="IPR023296">
    <property type="entry name" value="Glyco_hydro_beta-prop_sf"/>
</dbReference>
<dbReference type="Gene3D" id="2.120.10.10">
    <property type="match status" value="1"/>
</dbReference>
<keyword evidence="1" id="KW-1133">Transmembrane helix</keyword>
<keyword evidence="1" id="KW-0472">Membrane</keyword>
<name>A0A2M8LHV9_9BACT</name>
<dbReference type="CDD" id="cd15482">
    <property type="entry name" value="Sialidase_non-viral"/>
    <property type="match status" value="1"/>
</dbReference>
<evidence type="ECO:0000256" key="1">
    <source>
        <dbReference type="SAM" id="Phobius"/>
    </source>
</evidence>
<accession>A0A2M8LHV9</accession>
<protein>
    <recommendedName>
        <fullName evidence="4">Sialidase domain-containing protein</fullName>
    </recommendedName>
</protein>
<evidence type="ECO:0000313" key="2">
    <source>
        <dbReference type="EMBL" id="PJE77027.1"/>
    </source>
</evidence>
<comment type="caution">
    <text evidence="2">The sequence shown here is derived from an EMBL/GenBank/DDBJ whole genome shotgun (WGS) entry which is preliminary data.</text>
</comment>